<dbReference type="InterPro" id="IPR026444">
    <property type="entry name" value="Secre_tail"/>
</dbReference>
<feature type="chain" id="PRO_5035328622" evidence="2">
    <location>
        <begin position="23"/>
        <end position="715"/>
    </location>
</feature>
<evidence type="ECO:0000256" key="2">
    <source>
        <dbReference type="SAM" id="SignalP"/>
    </source>
</evidence>
<keyword evidence="5" id="KW-1185">Reference proteome</keyword>
<reference evidence="4" key="1">
    <citation type="submission" date="2021-02" db="EMBL/GenBank/DDBJ databases">
        <title>Natronogracilivirga saccharolytica gen. nov. sp. nov. a new anaerobic, haloalkiliphilic carbohydrate-fermenting bacterium from soda lake and proposing of Cyclonatronumiaceae fam. nov. in the phylum Balneolaeota.</title>
        <authorList>
            <person name="Zhilina T.N."/>
            <person name="Sorokin D.Y."/>
            <person name="Zavarzina D.G."/>
            <person name="Toshchakov S.V."/>
            <person name="Kublanov I.V."/>
        </authorList>
    </citation>
    <scope>NUCLEOTIDE SEQUENCE</scope>
    <source>
        <strain evidence="4">Z-1702</strain>
    </source>
</reference>
<dbReference type="EMBL" id="JAFIDN010000001">
    <property type="protein sequence ID" value="MBP3191085.1"/>
    <property type="molecule type" value="Genomic_DNA"/>
</dbReference>
<evidence type="ECO:0000313" key="4">
    <source>
        <dbReference type="EMBL" id="MBP3191085.1"/>
    </source>
</evidence>
<dbReference type="RefSeq" id="WP_210509324.1">
    <property type="nucleotide sequence ID" value="NZ_JAFIDN010000001.1"/>
</dbReference>
<dbReference type="GO" id="GO:0004553">
    <property type="term" value="F:hydrolase activity, hydrolyzing O-glycosyl compounds"/>
    <property type="evidence" value="ECO:0007669"/>
    <property type="project" value="InterPro"/>
</dbReference>
<dbReference type="Pfam" id="PF00722">
    <property type="entry name" value="Glyco_hydro_16"/>
    <property type="match status" value="1"/>
</dbReference>
<protein>
    <submittedName>
        <fullName evidence="4">Family 16 glycosylhydrolase</fullName>
    </submittedName>
</protein>
<sequence length="715" mass="80833">MSFLRIFLCIFLIGFISGNLHAQNWELVWSDEFDGEELDESKWSYQYGTGAAEGLTGWGNNESQYYTDREKNIFVEDGKLHIVAREENYGGMDYTSARIRTINKGDWRYGRFEIRAKMPVGQGIWPAIWMMPTDDVYGGWAASGEIDIMEYLGHEPDKVHGTLHYGGGWPDNVHTGDYYQLDEGTFHDDFYTFTLEWEHGEMRWYVDGEHYQTQDDWYTQGHDFPAPFDQRFHMILNVAVGGNWPGYPDHTTQFPQEMIVDYVRVYQDADADTLVTLPVNFDDQSVNWSEAFRDFDGGNFSVVDNPAPDDVNDSERVGKMVKDGGSHLGGSEFMLTTPFTFDQNNNQVTMKVWSPRENVPVTIRTGQSNGNATFEATVSTETSDQWEVLTWDMSDAGYDEAWDVISLVFDDMEGQTGDGSDNFTWYFNNLSITAAEDDDELPDGPESPDDLVPVSLPLDFEDPDFPWHLAFFGFDGGQASVVENPATDDVNDSGRVGKMVKDGGAFWGGAFMHLDHSFTFDPENHTISMKVWSPREGAPVVMKMEQQAGDEEFEMAEPTTTSNEWEELTWDMSGAGFDTEWDLITLIFDLQDGQIGDGSENHTWYFDQLDVSAVERETSAGDFEDDTPQGVELGQNYPNPFNPTTTISFSLPGTAHAKLSVYNLLGQQVTVLKNENLPSGQHNVTFDATELSSGTYIYRLRAGDYVKSRQMMLVK</sequence>
<feature type="domain" description="GH16" evidence="3">
    <location>
        <begin position="21"/>
        <end position="271"/>
    </location>
</feature>
<dbReference type="AlphaFoldDB" id="A0A8J7RI76"/>
<accession>A0A8J7RI76</accession>
<gene>
    <name evidence="4" type="ORF">NATSA_00265</name>
</gene>
<name>A0A8J7RI76_9BACT</name>
<dbReference type="InterPro" id="IPR050546">
    <property type="entry name" value="Glycosyl_Hydrlase_16"/>
</dbReference>
<keyword evidence="2" id="KW-0732">Signal</keyword>
<dbReference type="NCBIfam" id="TIGR04183">
    <property type="entry name" value="Por_Secre_tail"/>
    <property type="match status" value="1"/>
</dbReference>
<dbReference type="Gene3D" id="2.60.120.200">
    <property type="match status" value="1"/>
</dbReference>
<dbReference type="InterPro" id="IPR000757">
    <property type="entry name" value="Beta-glucanase-like"/>
</dbReference>
<comment type="similarity">
    <text evidence="1">Belongs to the glycosyl hydrolase 16 family.</text>
</comment>
<dbReference type="SUPFAM" id="SSF49899">
    <property type="entry name" value="Concanavalin A-like lectins/glucanases"/>
    <property type="match status" value="1"/>
</dbReference>
<dbReference type="CDD" id="cd08023">
    <property type="entry name" value="GH16_laminarinase_like"/>
    <property type="match status" value="1"/>
</dbReference>
<evidence type="ECO:0000259" key="3">
    <source>
        <dbReference type="PROSITE" id="PS51762"/>
    </source>
</evidence>
<proteinExistence type="inferred from homology"/>
<dbReference type="PANTHER" id="PTHR10963">
    <property type="entry name" value="GLYCOSYL HYDROLASE-RELATED"/>
    <property type="match status" value="1"/>
</dbReference>
<evidence type="ECO:0000313" key="5">
    <source>
        <dbReference type="Proteomes" id="UP000673975"/>
    </source>
</evidence>
<comment type="caution">
    <text evidence="4">The sequence shown here is derived from an EMBL/GenBank/DDBJ whole genome shotgun (WGS) entry which is preliminary data.</text>
</comment>
<dbReference type="Pfam" id="PF18962">
    <property type="entry name" value="Por_Secre_tail"/>
    <property type="match status" value="1"/>
</dbReference>
<dbReference type="Proteomes" id="UP000673975">
    <property type="component" value="Unassembled WGS sequence"/>
</dbReference>
<dbReference type="InterPro" id="IPR013320">
    <property type="entry name" value="ConA-like_dom_sf"/>
</dbReference>
<dbReference type="Gene3D" id="2.60.40.4070">
    <property type="match status" value="1"/>
</dbReference>
<dbReference type="PANTHER" id="PTHR10963:SF55">
    <property type="entry name" value="GLYCOSIDE HYDROLASE FAMILY 16 PROTEIN"/>
    <property type="match status" value="1"/>
</dbReference>
<feature type="signal peptide" evidence="2">
    <location>
        <begin position="1"/>
        <end position="22"/>
    </location>
</feature>
<dbReference type="GO" id="GO:0005975">
    <property type="term" value="P:carbohydrate metabolic process"/>
    <property type="evidence" value="ECO:0007669"/>
    <property type="project" value="InterPro"/>
</dbReference>
<dbReference type="PROSITE" id="PS51762">
    <property type="entry name" value="GH16_2"/>
    <property type="match status" value="1"/>
</dbReference>
<evidence type="ECO:0000256" key="1">
    <source>
        <dbReference type="ARBA" id="ARBA00006865"/>
    </source>
</evidence>
<organism evidence="4 5">
    <name type="scientific">Natronogracilivirga saccharolytica</name>
    <dbReference type="NCBI Taxonomy" id="2812953"/>
    <lineage>
        <taxon>Bacteria</taxon>
        <taxon>Pseudomonadati</taxon>
        <taxon>Balneolota</taxon>
        <taxon>Balneolia</taxon>
        <taxon>Balneolales</taxon>
        <taxon>Cyclonatronaceae</taxon>
        <taxon>Natronogracilivirga</taxon>
    </lineage>
</organism>